<reference evidence="3" key="1">
    <citation type="submission" date="2022-11" db="UniProtKB">
        <authorList>
            <consortium name="WormBaseParasite"/>
        </authorList>
    </citation>
    <scope>IDENTIFICATION</scope>
</reference>
<dbReference type="AlphaFoldDB" id="A0A915J342"/>
<feature type="region of interest" description="Disordered" evidence="1">
    <location>
        <begin position="70"/>
        <end position="93"/>
    </location>
</feature>
<proteinExistence type="predicted"/>
<name>A0A915J342_ROMCU</name>
<evidence type="ECO:0000313" key="2">
    <source>
        <dbReference type="Proteomes" id="UP000887565"/>
    </source>
</evidence>
<dbReference type="WBParaSite" id="nRc.2.0.1.t20539-RA">
    <property type="protein sequence ID" value="nRc.2.0.1.t20539-RA"/>
    <property type="gene ID" value="nRc.2.0.1.g20539"/>
</dbReference>
<keyword evidence="2" id="KW-1185">Reference proteome</keyword>
<evidence type="ECO:0000313" key="3">
    <source>
        <dbReference type="WBParaSite" id="nRc.2.0.1.t20539-RA"/>
    </source>
</evidence>
<protein>
    <submittedName>
        <fullName evidence="3">Uncharacterized protein</fullName>
    </submittedName>
</protein>
<dbReference type="Proteomes" id="UP000887565">
    <property type="component" value="Unplaced"/>
</dbReference>
<organism evidence="2 3">
    <name type="scientific">Romanomermis culicivorax</name>
    <name type="common">Nematode worm</name>
    <dbReference type="NCBI Taxonomy" id="13658"/>
    <lineage>
        <taxon>Eukaryota</taxon>
        <taxon>Metazoa</taxon>
        <taxon>Ecdysozoa</taxon>
        <taxon>Nematoda</taxon>
        <taxon>Enoplea</taxon>
        <taxon>Dorylaimia</taxon>
        <taxon>Mermithida</taxon>
        <taxon>Mermithoidea</taxon>
        <taxon>Mermithidae</taxon>
        <taxon>Romanomermis</taxon>
    </lineage>
</organism>
<sequence>MTATNKLMTLTAVNSLKLRKYLKFLKLTEQIFQRKDKFFEKPGTMSNIVETLKTLVDNLNYQSQIIIPTPSGKQKTKNKREIGSCNDLYSQKQ</sequence>
<evidence type="ECO:0000256" key="1">
    <source>
        <dbReference type="SAM" id="MobiDB-lite"/>
    </source>
</evidence>
<accession>A0A915J342</accession>